<dbReference type="STRING" id="47312.SAMN04489765_2724"/>
<dbReference type="AlphaFoldDB" id="A0A1H1FHI9"/>
<dbReference type="InterPro" id="IPR003018">
    <property type="entry name" value="GAF"/>
</dbReference>
<dbReference type="EMBL" id="FNLF01000002">
    <property type="protein sequence ID" value="SDR00411.1"/>
    <property type="molecule type" value="Genomic_DNA"/>
</dbReference>
<dbReference type="Proteomes" id="UP000183053">
    <property type="component" value="Unassembled WGS sequence"/>
</dbReference>
<organism evidence="2 3">
    <name type="scientific">Tsukamurella pulmonis</name>
    <dbReference type="NCBI Taxonomy" id="47312"/>
    <lineage>
        <taxon>Bacteria</taxon>
        <taxon>Bacillati</taxon>
        <taxon>Actinomycetota</taxon>
        <taxon>Actinomycetes</taxon>
        <taxon>Mycobacteriales</taxon>
        <taxon>Tsukamurellaceae</taxon>
        <taxon>Tsukamurella</taxon>
    </lineage>
</organism>
<reference evidence="3" key="1">
    <citation type="submission" date="2016-10" db="EMBL/GenBank/DDBJ databases">
        <authorList>
            <person name="Varghese N."/>
            <person name="Submissions S."/>
        </authorList>
    </citation>
    <scope>NUCLEOTIDE SEQUENCE [LARGE SCALE GENOMIC DNA]</scope>
    <source>
        <strain evidence="3">DSM 44142</strain>
    </source>
</reference>
<name>A0A1H1FHI9_9ACTN</name>
<dbReference type="Gene3D" id="3.30.450.40">
    <property type="match status" value="1"/>
</dbReference>
<dbReference type="OrthoDB" id="3928741at2"/>
<dbReference type="InterPro" id="IPR029016">
    <property type="entry name" value="GAF-like_dom_sf"/>
</dbReference>
<keyword evidence="3" id="KW-1185">Reference proteome</keyword>
<sequence>MTEPAMSAGEDPRSYARLLTQVYDATMSGDRPPARPRGVIGDSWERVLAAGLAPDADAAPALGWMDLELRRRQSGLGPVLEELTAGLDPLTADGDNILVIADRFGRVLWRSGSTRVLAHADRLGFVEGAGWAEDEVGTNAIGTAIASRTPVQIFSAEHFARSHHAWTCAGAPIRDVHTGHILGVVDVSGPAATVHPTTLALVSTVAKLAEARLREAHLAGLERLRSVAAPMLAGLGRPGLAVDVNGWVAAVGALPPRTRVALPTDLTGPSVLLPELGPCTVEPLPGGWLLQPDPGDGAEPVTRVTLDLRPGRAPEVAVAGRGGAWRYQPSPRHAQILALLADGAGHTAAQLAQALFGDRGRVVTVRAEISRLRRVLSGVIAAQPYRFADGVSVELLR</sequence>
<dbReference type="RefSeq" id="WP_068531616.1">
    <property type="nucleotide sequence ID" value="NZ_AP025457.1"/>
</dbReference>
<protein>
    <submittedName>
        <fullName evidence="2">GAF domain-containing protein</fullName>
    </submittedName>
</protein>
<evidence type="ECO:0000259" key="1">
    <source>
        <dbReference type="Pfam" id="PF01590"/>
    </source>
</evidence>
<feature type="domain" description="GAF" evidence="1">
    <location>
        <begin position="115"/>
        <end position="212"/>
    </location>
</feature>
<dbReference type="Pfam" id="PF01590">
    <property type="entry name" value="GAF"/>
    <property type="match status" value="1"/>
</dbReference>
<gene>
    <name evidence="2" type="ORF">SAMN04489765_2724</name>
</gene>
<proteinExistence type="predicted"/>
<accession>A0A1H1FHI9</accession>
<evidence type="ECO:0000313" key="2">
    <source>
        <dbReference type="EMBL" id="SDR00411.1"/>
    </source>
</evidence>
<evidence type="ECO:0000313" key="3">
    <source>
        <dbReference type="Proteomes" id="UP000183053"/>
    </source>
</evidence>